<dbReference type="InterPro" id="IPR015422">
    <property type="entry name" value="PyrdxlP-dep_Trfase_small"/>
</dbReference>
<keyword evidence="3" id="KW-0479">Metal-binding</keyword>
<dbReference type="GO" id="GO:0005829">
    <property type="term" value="C:cytosol"/>
    <property type="evidence" value="ECO:0007669"/>
    <property type="project" value="TreeGrafter"/>
</dbReference>
<dbReference type="STRING" id="379066.GAU_0139"/>
<evidence type="ECO:0000256" key="6">
    <source>
        <dbReference type="ARBA" id="ARBA00023002"/>
    </source>
</evidence>
<dbReference type="FunFam" id="3.40.50.1980:FF:000001">
    <property type="entry name" value="Histidinol dehydrogenase"/>
    <property type="match status" value="1"/>
</dbReference>
<dbReference type="PRINTS" id="PR00083">
    <property type="entry name" value="HOLDHDRGNASE"/>
</dbReference>
<gene>
    <name evidence="9" type="primary">hisD</name>
    <name evidence="9" type="ordered locus">GAU_0139</name>
</gene>
<keyword evidence="6 9" id="KW-0560">Oxidoreductase</keyword>
<dbReference type="InterPro" id="IPR001692">
    <property type="entry name" value="Histidinol_DH_CS"/>
</dbReference>
<dbReference type="PANTHER" id="PTHR21256:SF2">
    <property type="entry name" value="HISTIDINE BIOSYNTHESIS TRIFUNCTIONAL PROTEIN"/>
    <property type="match status" value="1"/>
</dbReference>
<keyword evidence="10" id="KW-1185">Reference proteome</keyword>
<proteinExistence type="inferred from homology"/>
<dbReference type="EC" id="1.1.1.23" evidence="9"/>
<dbReference type="GO" id="GO:0030170">
    <property type="term" value="F:pyridoxal phosphate binding"/>
    <property type="evidence" value="ECO:0007669"/>
    <property type="project" value="InterPro"/>
</dbReference>
<evidence type="ECO:0000256" key="7">
    <source>
        <dbReference type="RuleBase" id="RU004175"/>
    </source>
</evidence>
<accession>C1A4M1</accession>
<dbReference type="GO" id="GO:0000105">
    <property type="term" value="P:L-histidine biosynthetic process"/>
    <property type="evidence" value="ECO:0007669"/>
    <property type="project" value="TreeGrafter"/>
</dbReference>
<dbReference type="GO" id="GO:0046872">
    <property type="term" value="F:metal ion binding"/>
    <property type="evidence" value="ECO:0007669"/>
    <property type="project" value="UniProtKB-KW"/>
</dbReference>
<dbReference type="CDD" id="cd00609">
    <property type="entry name" value="AAT_like"/>
    <property type="match status" value="1"/>
</dbReference>
<dbReference type="EMBL" id="AP009153">
    <property type="protein sequence ID" value="BAH37181.1"/>
    <property type="molecule type" value="Genomic_DNA"/>
</dbReference>
<dbReference type="CDD" id="cd06572">
    <property type="entry name" value="Histidinol_dh"/>
    <property type="match status" value="1"/>
</dbReference>
<protein>
    <submittedName>
        <fullName evidence="9">Histidinol dehydrogenase</fullName>
        <ecNumber evidence="9">1.1.1.23</ecNumber>
    </submittedName>
</protein>
<dbReference type="Pfam" id="PF00155">
    <property type="entry name" value="Aminotran_1_2"/>
    <property type="match status" value="1"/>
</dbReference>
<dbReference type="GO" id="GO:0016740">
    <property type="term" value="F:transferase activity"/>
    <property type="evidence" value="ECO:0007669"/>
    <property type="project" value="InterPro"/>
</dbReference>
<dbReference type="eggNOG" id="COG0079">
    <property type="taxonomic scope" value="Bacteria"/>
</dbReference>
<dbReference type="GO" id="GO:0051287">
    <property type="term" value="F:NAD binding"/>
    <property type="evidence" value="ECO:0007669"/>
    <property type="project" value="InterPro"/>
</dbReference>
<dbReference type="AlphaFoldDB" id="C1A4M1"/>
<keyword evidence="5" id="KW-0663">Pyridoxal phosphate</keyword>
<dbReference type="eggNOG" id="COG0141">
    <property type="taxonomic scope" value="Bacteria"/>
</dbReference>
<name>C1A4M1_GEMAT</name>
<dbReference type="HOGENOM" id="CLU_346060_0_0_0"/>
<evidence type="ECO:0000259" key="8">
    <source>
        <dbReference type="Pfam" id="PF00155"/>
    </source>
</evidence>
<dbReference type="Proteomes" id="UP000002209">
    <property type="component" value="Chromosome"/>
</dbReference>
<dbReference type="Gene3D" id="1.20.5.1300">
    <property type="match status" value="1"/>
</dbReference>
<dbReference type="InterPro" id="IPR016161">
    <property type="entry name" value="Ald_DH/histidinol_DH"/>
</dbReference>
<evidence type="ECO:0000313" key="9">
    <source>
        <dbReference type="EMBL" id="BAH37181.1"/>
    </source>
</evidence>
<dbReference type="Gene3D" id="3.90.1150.10">
    <property type="entry name" value="Aspartate Aminotransferase, domain 1"/>
    <property type="match status" value="1"/>
</dbReference>
<comment type="cofactor">
    <cofactor evidence="1">
        <name>pyridoxal 5'-phosphate</name>
        <dbReference type="ChEBI" id="CHEBI:597326"/>
    </cofactor>
</comment>
<dbReference type="InterPro" id="IPR001917">
    <property type="entry name" value="Aminotrans_II_pyridoxalP_BS"/>
</dbReference>
<dbReference type="SUPFAM" id="SSF53720">
    <property type="entry name" value="ALDH-like"/>
    <property type="match status" value="1"/>
</dbReference>
<dbReference type="InterPro" id="IPR015424">
    <property type="entry name" value="PyrdxlP-dep_Trfase"/>
</dbReference>
<dbReference type="InterPro" id="IPR015421">
    <property type="entry name" value="PyrdxlP-dep_Trfase_major"/>
</dbReference>
<evidence type="ECO:0000256" key="4">
    <source>
        <dbReference type="ARBA" id="ARBA00022833"/>
    </source>
</evidence>
<sequence>MDTDLPLRARGSWDRLDNATRRALEDRASTVDPTIRERTSAVIDAVRRTGDAALIDMARRFDGATLETLEVPRAEWDRALAALDPALRQSLERAARNIATVHRAFLPTITRSTPEPGITVVRRPDPLGRVGIYAPGGRAAYPSSLLMGAVPARVAGVGEIIVCTPPGPDGRPADVVLAAAALANVDRVFAVGGAGAIAAMALGTASVPRVDRIMGPGNAYVAEAKLQLVSAVAIDAPAGPSELLVLADASADANTIAREMLAQAEHDPDAAVLAVIVDHSATSSLATRVETALQTQLASAPRADVMRAALGARGGVVHMTSMDEAITFANRWAAEHLLLLVDDTQRDRVLAALRNAGTIFVGASSSVAFGDYMTGANHVLPTAGAARSYSGLSTLDFVRWTTWQEVTPAAAASLSADVGRFADAEGLPAHAATARTWQTATPVVPANTQPPAASADRAQMPDAVTDRLRFARALYDDVPLYDPKRAPVSLDLTDNTNLWGMPPVAEHTWRSMPVARVTRYPSLYAAELKEALATFAGASPDRLVTGCGSDDILDSAMRAFGEPGSVVASSEPSFAMIPIFARMNGLRYVGIAERADQQPDLDALLAANPRILYLCSPNNPTGAVLARELLERAVREAPGVVFLDEAYAEFAGVSAVDLAMRVDNLLVIRTMSKAFGLAGLRVGYGIGAPALVRDVEKSRGPYKLNAMAEQTALAALQHDMAWVREHVALAVQNRERLAQALVQRGYTPLPSHANYLCVPVSNAVAVGQAMRARGVAARPFPALPHVGDTLRISVGPWPLLEQLLTAFDDATQEVNG</sequence>
<comment type="cofactor">
    <cofactor evidence="2">
        <name>Zn(2+)</name>
        <dbReference type="ChEBI" id="CHEBI:29105"/>
    </cofactor>
</comment>
<dbReference type="PROSITE" id="PS00599">
    <property type="entry name" value="AA_TRANSFER_CLASS_2"/>
    <property type="match status" value="1"/>
</dbReference>
<feature type="domain" description="Aminotransferase class I/classII large" evidence="8">
    <location>
        <begin position="517"/>
        <end position="805"/>
    </location>
</feature>
<reference evidence="10" key="1">
    <citation type="submission" date="2006-03" db="EMBL/GenBank/DDBJ databases">
        <title>Complete genome sequence of Gemmatimonas aurantiaca T-27 that represents a novel phylum Gemmatimonadetes.</title>
        <authorList>
            <person name="Takasaki K."/>
            <person name="Ichikawa N."/>
            <person name="Miura H."/>
            <person name="Matsushita S."/>
            <person name="Watanabe Y."/>
            <person name="Oguchi A."/>
            <person name="Ankai A."/>
            <person name="Yashiro I."/>
            <person name="Takahashi M."/>
            <person name="Terui Y."/>
            <person name="Fukui S."/>
            <person name="Yokoyama H."/>
            <person name="Tanikawa S."/>
            <person name="Hanada S."/>
            <person name="Kamagata Y."/>
            <person name="Fujita N."/>
        </authorList>
    </citation>
    <scope>NUCLEOTIDE SEQUENCE [LARGE SCALE GENOMIC DNA]</scope>
    <source>
        <strain evidence="10">T-27 / DSM 14586 / JCM 11422 / NBRC 100505</strain>
    </source>
</reference>
<dbReference type="PROSITE" id="PS00611">
    <property type="entry name" value="HISOL_DEHYDROGENASE"/>
    <property type="match status" value="1"/>
</dbReference>
<evidence type="ECO:0000256" key="2">
    <source>
        <dbReference type="ARBA" id="ARBA00001947"/>
    </source>
</evidence>
<dbReference type="KEGG" id="gau:GAU_0139"/>
<evidence type="ECO:0000256" key="5">
    <source>
        <dbReference type="ARBA" id="ARBA00022898"/>
    </source>
</evidence>
<dbReference type="PANTHER" id="PTHR21256">
    <property type="entry name" value="HISTIDINOL DEHYDROGENASE HDH"/>
    <property type="match status" value="1"/>
</dbReference>
<organism evidence="9 10">
    <name type="scientific">Gemmatimonas aurantiaca (strain DSM 14586 / JCM 11422 / NBRC 100505 / T-27)</name>
    <dbReference type="NCBI Taxonomy" id="379066"/>
    <lineage>
        <taxon>Bacteria</taxon>
        <taxon>Pseudomonadati</taxon>
        <taxon>Gemmatimonadota</taxon>
        <taxon>Gemmatimonadia</taxon>
        <taxon>Gemmatimonadales</taxon>
        <taxon>Gemmatimonadaceae</taxon>
        <taxon>Gemmatimonas</taxon>
    </lineage>
</organism>
<dbReference type="Pfam" id="PF00815">
    <property type="entry name" value="Histidinol_dh"/>
    <property type="match status" value="1"/>
</dbReference>
<dbReference type="NCBIfam" id="TIGR00069">
    <property type="entry name" value="hisD"/>
    <property type="match status" value="1"/>
</dbReference>
<dbReference type="GO" id="GO:0004399">
    <property type="term" value="F:histidinol dehydrogenase activity"/>
    <property type="evidence" value="ECO:0007669"/>
    <property type="project" value="UniProtKB-EC"/>
</dbReference>
<dbReference type="Gene3D" id="3.40.50.1980">
    <property type="entry name" value="Nitrogenase molybdenum iron protein domain"/>
    <property type="match status" value="2"/>
</dbReference>
<dbReference type="InterPro" id="IPR012131">
    <property type="entry name" value="Hstdl_DH"/>
</dbReference>
<comment type="similarity">
    <text evidence="7">Belongs to the histidinol dehydrogenase family.</text>
</comment>
<evidence type="ECO:0000256" key="1">
    <source>
        <dbReference type="ARBA" id="ARBA00001933"/>
    </source>
</evidence>
<evidence type="ECO:0000256" key="3">
    <source>
        <dbReference type="ARBA" id="ARBA00022723"/>
    </source>
</evidence>
<evidence type="ECO:0000313" key="10">
    <source>
        <dbReference type="Proteomes" id="UP000002209"/>
    </source>
</evidence>
<keyword evidence="4" id="KW-0862">Zinc</keyword>
<dbReference type="Gene3D" id="3.40.640.10">
    <property type="entry name" value="Type I PLP-dependent aspartate aminotransferase-like (Major domain)"/>
    <property type="match status" value="1"/>
</dbReference>
<dbReference type="SUPFAM" id="SSF53383">
    <property type="entry name" value="PLP-dependent transferases"/>
    <property type="match status" value="1"/>
</dbReference>
<dbReference type="InterPro" id="IPR004839">
    <property type="entry name" value="Aminotransferase_I/II_large"/>
</dbReference>